<feature type="compositionally biased region" description="Basic and acidic residues" evidence="1">
    <location>
        <begin position="293"/>
        <end position="318"/>
    </location>
</feature>
<organism evidence="3 4">
    <name type="scientific">Leptomonas pyrrhocoris</name>
    <name type="common">Firebug parasite</name>
    <dbReference type="NCBI Taxonomy" id="157538"/>
    <lineage>
        <taxon>Eukaryota</taxon>
        <taxon>Discoba</taxon>
        <taxon>Euglenozoa</taxon>
        <taxon>Kinetoplastea</taxon>
        <taxon>Metakinetoplastina</taxon>
        <taxon>Trypanosomatida</taxon>
        <taxon>Trypanosomatidae</taxon>
        <taxon>Leishmaniinae</taxon>
        <taxon>Leptomonas</taxon>
    </lineage>
</organism>
<dbReference type="EMBL" id="LGTL01000002">
    <property type="protein sequence ID" value="KPA84772.1"/>
    <property type="molecule type" value="Genomic_DNA"/>
</dbReference>
<name>A0A0N0DZ25_LEPPY</name>
<dbReference type="RefSeq" id="XP_015663210.1">
    <property type="nucleotide sequence ID" value="XM_015797690.1"/>
</dbReference>
<accession>A0A0N0DZ25</accession>
<reference evidence="3 4" key="1">
    <citation type="submission" date="2015-07" db="EMBL/GenBank/DDBJ databases">
        <title>High-quality genome of monoxenous trypanosomatid Leptomonas pyrrhocoris.</title>
        <authorList>
            <person name="Flegontov P."/>
            <person name="Butenko A."/>
            <person name="Firsov S."/>
            <person name="Vlcek C."/>
            <person name="Logacheva M.D."/>
            <person name="Field M."/>
            <person name="Filatov D."/>
            <person name="Flegontova O."/>
            <person name="Gerasimov E."/>
            <person name="Jackson A.P."/>
            <person name="Kelly S."/>
            <person name="Opperdoes F."/>
            <person name="O'Reilly A."/>
            <person name="Votypka J."/>
            <person name="Yurchenko V."/>
            <person name="Lukes J."/>
        </authorList>
    </citation>
    <scope>NUCLEOTIDE SEQUENCE [LARGE SCALE GENOMIC DNA]</scope>
    <source>
        <strain evidence="3">H10</strain>
    </source>
</reference>
<keyword evidence="4" id="KW-1185">Reference proteome</keyword>
<dbReference type="OMA" id="CITVART"/>
<dbReference type="EMBL" id="LGTL01000002">
    <property type="protein sequence ID" value="KPA84771.1"/>
    <property type="molecule type" value="Genomic_DNA"/>
</dbReference>
<protein>
    <recommendedName>
        <fullName evidence="2">DUF3456 domain-containing protein</fullName>
    </recommendedName>
</protein>
<evidence type="ECO:0000259" key="2">
    <source>
        <dbReference type="Pfam" id="PF11938"/>
    </source>
</evidence>
<feature type="compositionally biased region" description="Low complexity" evidence="1">
    <location>
        <begin position="356"/>
        <end position="369"/>
    </location>
</feature>
<dbReference type="AlphaFoldDB" id="A0A0N0DZ25"/>
<dbReference type="VEuPathDB" id="TriTrypDB:LpyrH10_02_2310"/>
<feature type="region of interest" description="Disordered" evidence="1">
    <location>
        <begin position="293"/>
        <end position="382"/>
    </location>
</feature>
<evidence type="ECO:0000256" key="1">
    <source>
        <dbReference type="SAM" id="MobiDB-lite"/>
    </source>
</evidence>
<dbReference type="InterPro" id="IPR021852">
    <property type="entry name" value="DUF3456"/>
</dbReference>
<sequence length="382" mass="42644">MHTFHAKPLHPTLEQRVRFAAHACALLFLLILLSLAAPALVATAHTGHSVRPLHGPGYEHLDCSACLTVSRALFVRLNATLSESPSTYLASHRLNRVNQLKRRPYRNSELLVTEVMDNFCSSYKNDERTLRLHPKSKVRLYHQQIWKDVTLGVRHSLREDEVYPEGAHDPQWDDYVELRRYQVAKVYSPKDQGALHGMEMLAATPTMCATLVEDFEDEIEELVKLAHNLSDIEYGLCGLPLADPTDAAASGEAEAVRDAIRPITNICALTEQLREAAHQDQLRWSQYMRREERRKERLEEKEKVLKRDAEEPAEKTEVETQEGSSSSGNTGEHNGDKGPAKSEDVVNEGTARSDAAPEAAAEEAGSAAEDTTPHGDVEEGDL</sequence>
<dbReference type="Proteomes" id="UP000037923">
    <property type="component" value="Unassembled WGS sequence"/>
</dbReference>
<evidence type="ECO:0000313" key="3">
    <source>
        <dbReference type="EMBL" id="KPA84771.1"/>
    </source>
</evidence>
<dbReference type="RefSeq" id="XP_015663211.1">
    <property type="nucleotide sequence ID" value="XM_015797691.1"/>
</dbReference>
<dbReference type="GeneID" id="26901552"/>
<feature type="domain" description="DUF3456" evidence="2">
    <location>
        <begin position="62"/>
        <end position="237"/>
    </location>
</feature>
<feature type="compositionally biased region" description="Basic and acidic residues" evidence="1">
    <location>
        <begin position="333"/>
        <end position="344"/>
    </location>
</feature>
<proteinExistence type="predicted"/>
<feature type="compositionally biased region" description="Polar residues" evidence="1">
    <location>
        <begin position="321"/>
        <end position="332"/>
    </location>
</feature>
<evidence type="ECO:0000313" key="4">
    <source>
        <dbReference type="Proteomes" id="UP000037923"/>
    </source>
</evidence>
<feature type="compositionally biased region" description="Basic and acidic residues" evidence="1">
    <location>
        <begin position="371"/>
        <end position="382"/>
    </location>
</feature>
<gene>
    <name evidence="3" type="ORF">ABB37_01257</name>
</gene>
<comment type="caution">
    <text evidence="3">The sequence shown here is derived from an EMBL/GenBank/DDBJ whole genome shotgun (WGS) entry which is preliminary data.</text>
</comment>
<dbReference type="OrthoDB" id="249838at2759"/>
<dbReference type="Pfam" id="PF11938">
    <property type="entry name" value="DUF3456"/>
    <property type="match status" value="1"/>
</dbReference>